<gene>
    <name evidence="2" type="ORF">HPB52_014444</name>
</gene>
<dbReference type="SUPFAM" id="SSF52833">
    <property type="entry name" value="Thioredoxin-like"/>
    <property type="match status" value="1"/>
</dbReference>
<sequence>MQVHTEFRRPGESLTVTDIFKGHTLLRAHSNDSEQSAEEALGDAKAVALYFAAYWCPPCFEFTIVLAHEYDEMKEESAKPVEIVFVTADRTEEDMLRFMAHVHGPWYAVKFDDKEFRNALFDKYRVSGLPDLVVIKRDGTVITADGVADIKYDGSKAFAKWAAAA</sequence>
<dbReference type="AlphaFoldDB" id="A0A9D4PE03"/>
<evidence type="ECO:0000259" key="1">
    <source>
        <dbReference type="PROSITE" id="PS51352"/>
    </source>
</evidence>
<dbReference type="InterPro" id="IPR029519">
    <property type="entry name" value="RdCVF2"/>
</dbReference>
<protein>
    <recommendedName>
        <fullName evidence="1">Thioredoxin domain-containing protein</fullName>
    </recommendedName>
</protein>
<evidence type="ECO:0000313" key="2">
    <source>
        <dbReference type="EMBL" id="KAH7935875.1"/>
    </source>
</evidence>
<name>A0A9D4PE03_RHISA</name>
<dbReference type="InterPro" id="IPR013766">
    <property type="entry name" value="Thioredoxin_domain"/>
</dbReference>
<feature type="domain" description="Thioredoxin" evidence="1">
    <location>
        <begin position="5"/>
        <end position="165"/>
    </location>
</feature>
<comment type="caution">
    <text evidence="2">The sequence shown here is derived from an EMBL/GenBank/DDBJ whole genome shotgun (WGS) entry which is preliminary data.</text>
</comment>
<evidence type="ECO:0000313" key="3">
    <source>
        <dbReference type="Proteomes" id="UP000821837"/>
    </source>
</evidence>
<dbReference type="Proteomes" id="UP000821837">
    <property type="component" value="Unassembled WGS sequence"/>
</dbReference>
<dbReference type="PROSITE" id="PS51352">
    <property type="entry name" value="THIOREDOXIN_2"/>
    <property type="match status" value="1"/>
</dbReference>
<keyword evidence="3" id="KW-1185">Reference proteome</keyword>
<dbReference type="Gene3D" id="3.40.30.10">
    <property type="entry name" value="Glutaredoxin"/>
    <property type="match status" value="1"/>
</dbReference>
<reference evidence="2" key="1">
    <citation type="journal article" date="2020" name="Cell">
        <title>Large-Scale Comparative Analyses of Tick Genomes Elucidate Their Genetic Diversity and Vector Capacities.</title>
        <authorList>
            <consortium name="Tick Genome and Microbiome Consortium (TIGMIC)"/>
            <person name="Jia N."/>
            <person name="Wang J."/>
            <person name="Shi W."/>
            <person name="Du L."/>
            <person name="Sun Y."/>
            <person name="Zhan W."/>
            <person name="Jiang J.F."/>
            <person name="Wang Q."/>
            <person name="Zhang B."/>
            <person name="Ji P."/>
            <person name="Bell-Sakyi L."/>
            <person name="Cui X.M."/>
            <person name="Yuan T.T."/>
            <person name="Jiang B.G."/>
            <person name="Yang W.F."/>
            <person name="Lam T.T."/>
            <person name="Chang Q.C."/>
            <person name="Ding S.J."/>
            <person name="Wang X.J."/>
            <person name="Zhu J.G."/>
            <person name="Ruan X.D."/>
            <person name="Zhao L."/>
            <person name="Wei J.T."/>
            <person name="Ye R.Z."/>
            <person name="Que T.C."/>
            <person name="Du C.H."/>
            <person name="Zhou Y.H."/>
            <person name="Cheng J.X."/>
            <person name="Dai P.F."/>
            <person name="Guo W.B."/>
            <person name="Han X.H."/>
            <person name="Huang E.J."/>
            <person name="Li L.F."/>
            <person name="Wei W."/>
            <person name="Gao Y.C."/>
            <person name="Liu J.Z."/>
            <person name="Shao H.Z."/>
            <person name="Wang X."/>
            <person name="Wang C.C."/>
            <person name="Yang T.C."/>
            <person name="Huo Q.B."/>
            <person name="Li W."/>
            <person name="Chen H.Y."/>
            <person name="Chen S.E."/>
            <person name="Zhou L.G."/>
            <person name="Ni X.B."/>
            <person name="Tian J.H."/>
            <person name="Sheng Y."/>
            <person name="Liu T."/>
            <person name="Pan Y.S."/>
            <person name="Xia L.Y."/>
            <person name="Li J."/>
            <person name="Zhao F."/>
            <person name="Cao W.C."/>
        </authorList>
    </citation>
    <scope>NUCLEOTIDE SEQUENCE</scope>
    <source>
        <strain evidence="2">Rsan-2018</strain>
    </source>
</reference>
<dbReference type="EMBL" id="JABSTV010001255">
    <property type="protein sequence ID" value="KAH7935875.1"/>
    <property type="molecule type" value="Genomic_DNA"/>
</dbReference>
<dbReference type="GO" id="GO:0045494">
    <property type="term" value="P:photoreceptor cell maintenance"/>
    <property type="evidence" value="ECO:0007669"/>
    <property type="project" value="InterPro"/>
</dbReference>
<dbReference type="Pfam" id="PF13905">
    <property type="entry name" value="Thioredoxin_8"/>
    <property type="match status" value="1"/>
</dbReference>
<organism evidence="2 3">
    <name type="scientific">Rhipicephalus sanguineus</name>
    <name type="common">Brown dog tick</name>
    <name type="synonym">Ixodes sanguineus</name>
    <dbReference type="NCBI Taxonomy" id="34632"/>
    <lineage>
        <taxon>Eukaryota</taxon>
        <taxon>Metazoa</taxon>
        <taxon>Ecdysozoa</taxon>
        <taxon>Arthropoda</taxon>
        <taxon>Chelicerata</taxon>
        <taxon>Arachnida</taxon>
        <taxon>Acari</taxon>
        <taxon>Parasitiformes</taxon>
        <taxon>Ixodida</taxon>
        <taxon>Ixodoidea</taxon>
        <taxon>Ixodidae</taxon>
        <taxon>Rhipicephalinae</taxon>
        <taxon>Rhipicephalus</taxon>
        <taxon>Rhipicephalus</taxon>
    </lineage>
</organism>
<reference evidence="2" key="2">
    <citation type="submission" date="2021-09" db="EMBL/GenBank/DDBJ databases">
        <authorList>
            <person name="Jia N."/>
            <person name="Wang J."/>
            <person name="Shi W."/>
            <person name="Du L."/>
            <person name="Sun Y."/>
            <person name="Zhan W."/>
            <person name="Jiang J."/>
            <person name="Wang Q."/>
            <person name="Zhang B."/>
            <person name="Ji P."/>
            <person name="Sakyi L.B."/>
            <person name="Cui X."/>
            <person name="Yuan T."/>
            <person name="Jiang B."/>
            <person name="Yang W."/>
            <person name="Lam T.T.-Y."/>
            <person name="Chang Q."/>
            <person name="Ding S."/>
            <person name="Wang X."/>
            <person name="Zhu J."/>
            <person name="Ruan X."/>
            <person name="Zhao L."/>
            <person name="Wei J."/>
            <person name="Que T."/>
            <person name="Du C."/>
            <person name="Cheng J."/>
            <person name="Dai P."/>
            <person name="Han X."/>
            <person name="Huang E."/>
            <person name="Gao Y."/>
            <person name="Liu J."/>
            <person name="Shao H."/>
            <person name="Ye R."/>
            <person name="Li L."/>
            <person name="Wei W."/>
            <person name="Wang X."/>
            <person name="Wang C."/>
            <person name="Huo Q."/>
            <person name="Li W."/>
            <person name="Guo W."/>
            <person name="Chen H."/>
            <person name="Chen S."/>
            <person name="Zhou L."/>
            <person name="Zhou L."/>
            <person name="Ni X."/>
            <person name="Tian J."/>
            <person name="Zhou Y."/>
            <person name="Sheng Y."/>
            <person name="Liu T."/>
            <person name="Pan Y."/>
            <person name="Xia L."/>
            <person name="Li J."/>
            <person name="Zhao F."/>
            <person name="Cao W."/>
        </authorList>
    </citation>
    <scope>NUCLEOTIDE SEQUENCE</scope>
    <source>
        <strain evidence="2">Rsan-2018</strain>
        <tissue evidence="2">Larvae</tissue>
    </source>
</reference>
<dbReference type="InterPro" id="IPR012336">
    <property type="entry name" value="Thioredoxin-like_fold"/>
</dbReference>
<dbReference type="GO" id="GO:0007600">
    <property type="term" value="P:sensory perception"/>
    <property type="evidence" value="ECO:0007669"/>
    <property type="project" value="InterPro"/>
</dbReference>
<dbReference type="VEuPathDB" id="VectorBase:RSAN_058393"/>
<proteinExistence type="predicted"/>
<dbReference type="PANTHER" id="PTHR46762">
    <property type="entry name" value="NUCLEOREDOXIN-LIKE PROTEIN 2"/>
    <property type="match status" value="1"/>
</dbReference>
<accession>A0A9D4PE03</accession>
<dbReference type="PANTHER" id="PTHR46762:SF1">
    <property type="entry name" value="NUCLEOREDOXIN-LIKE PROTEIN 2"/>
    <property type="match status" value="1"/>
</dbReference>
<dbReference type="InterPro" id="IPR036249">
    <property type="entry name" value="Thioredoxin-like_sf"/>
</dbReference>